<sequence>MLFPLAKFQLAHVRETYTDEMTASTPLLSLPVKLRAQEHLEDRSFRRIGVSDPAILVPVIGTELSELDERQQMRCRMKGQRMLHSRQRSDNERRI</sequence>
<protein>
    <submittedName>
        <fullName evidence="1">Uncharacterized protein</fullName>
    </submittedName>
</protein>
<gene>
    <name evidence="1" type="ORF">Q7C36_016360</name>
</gene>
<comment type="caution">
    <text evidence="1">The sequence shown here is derived from an EMBL/GenBank/DDBJ whole genome shotgun (WGS) entry which is preliminary data.</text>
</comment>
<dbReference type="Proteomes" id="UP001187315">
    <property type="component" value="Unassembled WGS sequence"/>
</dbReference>
<dbReference type="EMBL" id="JAVHJS010000017">
    <property type="protein sequence ID" value="KAK2831274.1"/>
    <property type="molecule type" value="Genomic_DNA"/>
</dbReference>
<reference evidence="1" key="1">
    <citation type="submission" date="2023-08" db="EMBL/GenBank/DDBJ databases">
        <title>Pelteobagrus vachellii genome.</title>
        <authorList>
            <person name="Liu H."/>
        </authorList>
    </citation>
    <scope>NUCLEOTIDE SEQUENCE</scope>
    <source>
        <strain evidence="1">PRFRI_2022a</strain>
        <tissue evidence="1">Muscle</tissue>
    </source>
</reference>
<evidence type="ECO:0000313" key="2">
    <source>
        <dbReference type="Proteomes" id="UP001187315"/>
    </source>
</evidence>
<accession>A0AA88M5Y5</accession>
<evidence type="ECO:0000313" key="1">
    <source>
        <dbReference type="EMBL" id="KAK2831274.1"/>
    </source>
</evidence>
<organism evidence="1 2">
    <name type="scientific">Tachysurus vachellii</name>
    <name type="common">Darkbarbel catfish</name>
    <name type="synonym">Pelteobagrus vachellii</name>
    <dbReference type="NCBI Taxonomy" id="175792"/>
    <lineage>
        <taxon>Eukaryota</taxon>
        <taxon>Metazoa</taxon>
        <taxon>Chordata</taxon>
        <taxon>Craniata</taxon>
        <taxon>Vertebrata</taxon>
        <taxon>Euteleostomi</taxon>
        <taxon>Actinopterygii</taxon>
        <taxon>Neopterygii</taxon>
        <taxon>Teleostei</taxon>
        <taxon>Ostariophysi</taxon>
        <taxon>Siluriformes</taxon>
        <taxon>Bagridae</taxon>
        <taxon>Tachysurus</taxon>
    </lineage>
</organism>
<proteinExistence type="predicted"/>
<keyword evidence="2" id="KW-1185">Reference proteome</keyword>
<dbReference type="AlphaFoldDB" id="A0AA88M5Y5"/>
<name>A0AA88M5Y5_TACVA</name>